<keyword evidence="1" id="KW-0472">Membrane</keyword>
<sequence>MNTHIFDSWHLPHMSHGLDIRDKEDLKAIAMFSTGVLLGTLLFVAFLNAVFDWGIPLLPAIG</sequence>
<comment type="caution">
    <text evidence="2">The sequence shown here is derived from an EMBL/GenBank/DDBJ whole genome shotgun (WGS) entry which is preliminary data.</text>
</comment>
<keyword evidence="3" id="KW-1185">Reference proteome</keyword>
<keyword evidence="1" id="KW-0812">Transmembrane</keyword>
<accession>A0A8J2UL79</accession>
<evidence type="ECO:0000313" key="3">
    <source>
        <dbReference type="Proteomes" id="UP000620266"/>
    </source>
</evidence>
<keyword evidence="1" id="KW-1133">Transmembrane helix</keyword>
<dbReference type="AlphaFoldDB" id="A0A8J2UL79"/>
<reference evidence="2" key="1">
    <citation type="journal article" date="2014" name="Int. J. Syst. Evol. Microbiol.">
        <title>Complete genome sequence of Corynebacterium casei LMG S-19264T (=DSM 44701T), isolated from a smear-ripened cheese.</title>
        <authorList>
            <consortium name="US DOE Joint Genome Institute (JGI-PGF)"/>
            <person name="Walter F."/>
            <person name="Albersmeier A."/>
            <person name="Kalinowski J."/>
            <person name="Ruckert C."/>
        </authorList>
    </citation>
    <scope>NUCLEOTIDE SEQUENCE</scope>
    <source>
        <strain evidence="2">CCM 7086</strain>
    </source>
</reference>
<feature type="transmembrane region" description="Helical" evidence="1">
    <location>
        <begin position="28"/>
        <end position="51"/>
    </location>
</feature>
<protein>
    <submittedName>
        <fullName evidence="2">Uncharacterized protein</fullName>
    </submittedName>
</protein>
<evidence type="ECO:0000313" key="2">
    <source>
        <dbReference type="EMBL" id="GGB98250.1"/>
    </source>
</evidence>
<proteinExistence type="predicted"/>
<dbReference type="Proteomes" id="UP000620266">
    <property type="component" value="Unassembled WGS sequence"/>
</dbReference>
<dbReference type="RefSeq" id="WP_188394533.1">
    <property type="nucleotide sequence ID" value="NZ_BMCG01000001.1"/>
</dbReference>
<name>A0A8J2UL79_9BURK</name>
<gene>
    <name evidence="2" type="ORF">GCM10007205_04450</name>
</gene>
<dbReference type="EMBL" id="BMCG01000001">
    <property type="protein sequence ID" value="GGB98250.1"/>
    <property type="molecule type" value="Genomic_DNA"/>
</dbReference>
<reference evidence="2" key="2">
    <citation type="submission" date="2020-09" db="EMBL/GenBank/DDBJ databases">
        <authorList>
            <person name="Sun Q."/>
            <person name="Sedlacek I."/>
        </authorList>
    </citation>
    <scope>NUCLEOTIDE SEQUENCE</scope>
    <source>
        <strain evidence="2">CCM 7086</strain>
    </source>
</reference>
<organism evidence="2 3">
    <name type="scientific">Oxalicibacterium flavum</name>
    <dbReference type="NCBI Taxonomy" id="179467"/>
    <lineage>
        <taxon>Bacteria</taxon>
        <taxon>Pseudomonadati</taxon>
        <taxon>Pseudomonadota</taxon>
        <taxon>Betaproteobacteria</taxon>
        <taxon>Burkholderiales</taxon>
        <taxon>Oxalobacteraceae</taxon>
        <taxon>Oxalicibacterium</taxon>
    </lineage>
</organism>
<evidence type="ECO:0000256" key="1">
    <source>
        <dbReference type="SAM" id="Phobius"/>
    </source>
</evidence>